<organism evidence="1">
    <name type="scientific">bioreactor metagenome</name>
    <dbReference type="NCBI Taxonomy" id="1076179"/>
    <lineage>
        <taxon>unclassified sequences</taxon>
        <taxon>metagenomes</taxon>
        <taxon>ecological metagenomes</taxon>
    </lineage>
</organism>
<protein>
    <recommendedName>
        <fullName evidence="2">Transaldolase</fullName>
    </recommendedName>
</protein>
<reference evidence="1" key="1">
    <citation type="submission" date="2019-08" db="EMBL/GenBank/DDBJ databases">
        <authorList>
            <person name="Kucharzyk K."/>
            <person name="Murdoch R.W."/>
            <person name="Higgins S."/>
            <person name="Loffler F."/>
        </authorList>
    </citation>
    <scope>NUCLEOTIDE SEQUENCE</scope>
</reference>
<proteinExistence type="predicted"/>
<comment type="caution">
    <text evidence="1">The sequence shown here is derived from an EMBL/GenBank/DDBJ whole genome shotgun (WGS) entry which is preliminary data.</text>
</comment>
<sequence>MYATVENYLNSVLKNGDYVAINAYVPRNEANEDLLTTFRGKIVSEFKKATTLGFGPRFLHSTGQLHKGGADNGVFIQITADPLEDIEIPTEGISFGTLVRAQSIGDFEALEARGRRVIRIHLPKPDHIHLIK</sequence>
<gene>
    <name evidence="1" type="ORF">SDC9_184575</name>
</gene>
<evidence type="ECO:0000313" key="1">
    <source>
        <dbReference type="EMBL" id="MPN37059.1"/>
    </source>
</evidence>
<name>A0A645HFW9_9ZZZZ</name>
<evidence type="ECO:0008006" key="2">
    <source>
        <dbReference type="Google" id="ProtNLM"/>
    </source>
</evidence>
<dbReference type="EMBL" id="VSSQ01091521">
    <property type="protein sequence ID" value="MPN37059.1"/>
    <property type="molecule type" value="Genomic_DNA"/>
</dbReference>
<accession>A0A645HFW9</accession>
<dbReference type="AlphaFoldDB" id="A0A645HFW9"/>